<accession>A0ABP5VCJ9</accession>
<name>A0ABP5VCJ9_9ACTN</name>
<gene>
    <name evidence="1" type="ORF">GCM10010420_24970</name>
</gene>
<protein>
    <recommendedName>
        <fullName evidence="3">Helix-turn-helix domain-containing protein</fullName>
    </recommendedName>
</protein>
<keyword evidence="2" id="KW-1185">Reference proteome</keyword>
<proteinExistence type="predicted"/>
<dbReference type="Proteomes" id="UP001500058">
    <property type="component" value="Unassembled WGS sequence"/>
</dbReference>
<sequence>MSYFIPLADAAARLGVKPKTLLRALQHPGTDFPYLTIRHSVYVDPDDMQRLAQEYTPAREEQG</sequence>
<comment type="caution">
    <text evidence="1">The sequence shown here is derived from an EMBL/GenBank/DDBJ whole genome shotgun (WGS) entry which is preliminary data.</text>
</comment>
<dbReference type="RefSeq" id="WP_344631025.1">
    <property type="nucleotide sequence ID" value="NZ_BAAATJ010000009.1"/>
</dbReference>
<reference evidence="2" key="1">
    <citation type="journal article" date="2019" name="Int. J. Syst. Evol. Microbiol.">
        <title>The Global Catalogue of Microorganisms (GCM) 10K type strain sequencing project: providing services to taxonomists for standard genome sequencing and annotation.</title>
        <authorList>
            <consortium name="The Broad Institute Genomics Platform"/>
            <consortium name="The Broad Institute Genome Sequencing Center for Infectious Disease"/>
            <person name="Wu L."/>
            <person name="Ma J."/>
        </authorList>
    </citation>
    <scope>NUCLEOTIDE SEQUENCE [LARGE SCALE GENOMIC DNA]</scope>
    <source>
        <strain evidence="2">JCM 6921</strain>
    </source>
</reference>
<evidence type="ECO:0000313" key="2">
    <source>
        <dbReference type="Proteomes" id="UP001500058"/>
    </source>
</evidence>
<dbReference type="EMBL" id="BAAATJ010000009">
    <property type="protein sequence ID" value="GAA2397888.1"/>
    <property type="molecule type" value="Genomic_DNA"/>
</dbReference>
<evidence type="ECO:0000313" key="1">
    <source>
        <dbReference type="EMBL" id="GAA2397888.1"/>
    </source>
</evidence>
<evidence type="ECO:0008006" key="3">
    <source>
        <dbReference type="Google" id="ProtNLM"/>
    </source>
</evidence>
<organism evidence="1 2">
    <name type="scientific">Streptomyces glaucosporus</name>
    <dbReference type="NCBI Taxonomy" id="284044"/>
    <lineage>
        <taxon>Bacteria</taxon>
        <taxon>Bacillati</taxon>
        <taxon>Actinomycetota</taxon>
        <taxon>Actinomycetes</taxon>
        <taxon>Kitasatosporales</taxon>
        <taxon>Streptomycetaceae</taxon>
        <taxon>Streptomyces</taxon>
    </lineage>
</organism>